<feature type="region of interest" description="Disordered" evidence="10">
    <location>
        <begin position="232"/>
        <end position="304"/>
    </location>
</feature>
<evidence type="ECO:0000313" key="13">
    <source>
        <dbReference type="Proteomes" id="UP000826195"/>
    </source>
</evidence>
<comment type="subcellular location">
    <subcellularLocation>
        <location evidence="2 8 9">Nucleus</location>
    </subcellularLocation>
</comment>
<sequence length="457" mass="52536">MLTVWIVKDSPLLRMPKYSEVTIFTANEIFRFKNEVLVALHKLKYLIVDPQCISSIESFKICYKVKTLNRKILIRMATFFSNSGQQFGTASQEVLNNFGSEINQVITSEDLPVNPIVKLPVYGYQYPPTPESIKTCASEDSNCDRSSESSLKKSADQRNVFDGEPCTRKQRSYVRKEFNSKRRVRTAFTNDQLLYLEKEFIAQDKYLCRPKRIEVAKNLGLNERQVKVWFQNRRMKDKKAGSVKDDRDKKKDPKTALPSTRIGSRKRHVEVKKEKTYQNTILESSVSAPPPSPPPPPPSLPASAIYGQNQMHTFNHNSYSSSDIYHHSLSNWNPHNRINYDMIQSQNYNNSNGPDGLIVGNSHPAVIHNDSYNWNYNNEHCLIPNGYENEIKSKETYYTYYPNEYISNNDYSYPPGCNNQTADLNSNYSGSSPQSSNSNEFGDLILNYRYLNTVINI</sequence>
<keyword evidence="6 8" id="KW-0371">Homeobox</keyword>
<dbReference type="PRINTS" id="PR00024">
    <property type="entry name" value="HOMEOBOX"/>
</dbReference>
<dbReference type="SUPFAM" id="SSF46689">
    <property type="entry name" value="Homeodomain-like"/>
    <property type="match status" value="1"/>
</dbReference>
<dbReference type="GO" id="GO:0000978">
    <property type="term" value="F:RNA polymerase II cis-regulatory region sequence-specific DNA binding"/>
    <property type="evidence" value="ECO:0007669"/>
    <property type="project" value="TreeGrafter"/>
</dbReference>
<evidence type="ECO:0000259" key="11">
    <source>
        <dbReference type="PROSITE" id="PS50071"/>
    </source>
</evidence>
<dbReference type="EMBL" id="JAHXZJ010000374">
    <property type="protein sequence ID" value="KAH0561280.1"/>
    <property type="molecule type" value="Genomic_DNA"/>
</dbReference>
<keyword evidence="13" id="KW-1185">Reference proteome</keyword>
<dbReference type="CDD" id="cd00086">
    <property type="entry name" value="homeodomain"/>
    <property type="match status" value="1"/>
</dbReference>
<dbReference type="PROSITE" id="PS00027">
    <property type="entry name" value="HOMEOBOX_1"/>
    <property type="match status" value="1"/>
</dbReference>
<dbReference type="InterPro" id="IPR001356">
    <property type="entry name" value="HD"/>
</dbReference>
<evidence type="ECO:0000256" key="8">
    <source>
        <dbReference type="PROSITE-ProRule" id="PRU00108"/>
    </source>
</evidence>
<evidence type="ECO:0000256" key="4">
    <source>
        <dbReference type="ARBA" id="ARBA00022473"/>
    </source>
</evidence>
<name>A0AAV7IZK6_COTGL</name>
<evidence type="ECO:0000256" key="5">
    <source>
        <dbReference type="ARBA" id="ARBA00023125"/>
    </source>
</evidence>
<dbReference type="InterPro" id="IPR017970">
    <property type="entry name" value="Homeobox_CS"/>
</dbReference>
<evidence type="ECO:0000256" key="9">
    <source>
        <dbReference type="RuleBase" id="RU000682"/>
    </source>
</evidence>
<dbReference type="GO" id="GO:0005634">
    <property type="term" value="C:nucleus"/>
    <property type="evidence" value="ECO:0007669"/>
    <property type="project" value="UniProtKB-SubCell"/>
</dbReference>
<dbReference type="InterPro" id="IPR000047">
    <property type="entry name" value="HTH_motif"/>
</dbReference>
<accession>A0AAV7IZK6</accession>
<evidence type="ECO:0000256" key="3">
    <source>
        <dbReference type="ARBA" id="ARBA00009107"/>
    </source>
</evidence>
<evidence type="ECO:0000256" key="7">
    <source>
        <dbReference type="ARBA" id="ARBA00023242"/>
    </source>
</evidence>
<gene>
    <name evidence="12" type="ORF">KQX54_015929</name>
</gene>
<proteinExistence type="inferred from homology"/>
<dbReference type="InterPro" id="IPR009057">
    <property type="entry name" value="Homeodomain-like_sf"/>
</dbReference>
<dbReference type="GO" id="GO:0000981">
    <property type="term" value="F:DNA-binding transcription factor activity, RNA polymerase II-specific"/>
    <property type="evidence" value="ECO:0007669"/>
    <property type="project" value="InterPro"/>
</dbReference>
<evidence type="ECO:0000256" key="6">
    <source>
        <dbReference type="ARBA" id="ARBA00023155"/>
    </source>
</evidence>
<dbReference type="SMART" id="SM00389">
    <property type="entry name" value="HOX"/>
    <property type="match status" value="1"/>
</dbReference>
<feature type="compositionally biased region" description="Basic and acidic residues" evidence="10">
    <location>
        <begin position="238"/>
        <end position="254"/>
    </location>
</feature>
<dbReference type="GO" id="GO:0009952">
    <property type="term" value="P:anterior/posterior pattern specification"/>
    <property type="evidence" value="ECO:0007669"/>
    <property type="project" value="TreeGrafter"/>
</dbReference>
<evidence type="ECO:0000256" key="2">
    <source>
        <dbReference type="ARBA" id="ARBA00004123"/>
    </source>
</evidence>
<comment type="function">
    <text evidence="1">Sequence-specific transcription factor which is part of a developmental regulatory system that provides cells with specific positional identities on the anterior-posterior axis.</text>
</comment>
<dbReference type="PANTHER" id="PTHR45664:SF11">
    <property type="entry name" value="HOMEOBOX PROTEIN HOX-B3"/>
    <property type="match status" value="1"/>
</dbReference>
<organism evidence="12 13">
    <name type="scientific">Cotesia glomerata</name>
    <name type="common">Lepidopteran parasitic wasp</name>
    <name type="synonym">Apanteles glomeratus</name>
    <dbReference type="NCBI Taxonomy" id="32391"/>
    <lineage>
        <taxon>Eukaryota</taxon>
        <taxon>Metazoa</taxon>
        <taxon>Ecdysozoa</taxon>
        <taxon>Arthropoda</taxon>
        <taxon>Hexapoda</taxon>
        <taxon>Insecta</taxon>
        <taxon>Pterygota</taxon>
        <taxon>Neoptera</taxon>
        <taxon>Endopterygota</taxon>
        <taxon>Hymenoptera</taxon>
        <taxon>Apocrita</taxon>
        <taxon>Ichneumonoidea</taxon>
        <taxon>Braconidae</taxon>
        <taxon>Microgastrinae</taxon>
        <taxon>Cotesia</taxon>
    </lineage>
</organism>
<dbReference type="Pfam" id="PF00046">
    <property type="entry name" value="Homeodomain"/>
    <property type="match status" value="1"/>
</dbReference>
<evidence type="ECO:0000256" key="10">
    <source>
        <dbReference type="SAM" id="MobiDB-lite"/>
    </source>
</evidence>
<dbReference type="InterPro" id="IPR020479">
    <property type="entry name" value="HD_metazoa"/>
</dbReference>
<dbReference type="Proteomes" id="UP000826195">
    <property type="component" value="Unassembled WGS sequence"/>
</dbReference>
<feature type="DNA-binding region" description="Homeobox" evidence="8">
    <location>
        <begin position="181"/>
        <end position="241"/>
    </location>
</feature>
<comment type="caution">
    <text evidence="12">The sequence shown here is derived from an EMBL/GenBank/DDBJ whole genome shotgun (WGS) entry which is preliminary data.</text>
</comment>
<evidence type="ECO:0000313" key="12">
    <source>
        <dbReference type="EMBL" id="KAH0561280.1"/>
    </source>
</evidence>
<feature type="domain" description="Homeobox" evidence="11">
    <location>
        <begin position="179"/>
        <end position="240"/>
    </location>
</feature>
<dbReference type="AlphaFoldDB" id="A0AAV7IZK6"/>
<dbReference type="Gene3D" id="1.10.10.60">
    <property type="entry name" value="Homeodomain-like"/>
    <property type="match status" value="1"/>
</dbReference>
<protein>
    <recommendedName>
        <fullName evidence="11">Homeobox domain-containing protein</fullName>
    </recommendedName>
</protein>
<dbReference type="PROSITE" id="PS50071">
    <property type="entry name" value="HOMEOBOX_2"/>
    <property type="match status" value="1"/>
</dbReference>
<reference evidence="12 13" key="1">
    <citation type="journal article" date="2021" name="J. Hered.">
        <title>A chromosome-level genome assembly of the parasitoid wasp, Cotesia glomerata (Hymenoptera: Braconidae).</title>
        <authorList>
            <person name="Pinto B.J."/>
            <person name="Weis J.J."/>
            <person name="Gamble T."/>
            <person name="Ode P.J."/>
            <person name="Paul R."/>
            <person name="Zaspel J.M."/>
        </authorList>
    </citation>
    <scope>NUCLEOTIDE SEQUENCE [LARGE SCALE GENOMIC DNA]</scope>
    <source>
        <strain evidence="12">CgM1</strain>
    </source>
</reference>
<dbReference type="PANTHER" id="PTHR45664">
    <property type="entry name" value="PROTEIN ZERKNUELLT 1-RELATED"/>
    <property type="match status" value="1"/>
</dbReference>
<keyword evidence="5 8" id="KW-0238">DNA-binding</keyword>
<feature type="compositionally biased region" description="Pro residues" evidence="10">
    <location>
        <begin position="288"/>
        <end position="300"/>
    </location>
</feature>
<evidence type="ECO:0000256" key="1">
    <source>
        <dbReference type="ARBA" id="ARBA00003263"/>
    </source>
</evidence>
<dbReference type="PRINTS" id="PR00031">
    <property type="entry name" value="HTHREPRESSR"/>
</dbReference>
<keyword evidence="7 8" id="KW-0539">Nucleus</keyword>
<comment type="similarity">
    <text evidence="3">Belongs to the Antp homeobox family.</text>
</comment>
<keyword evidence="4" id="KW-0217">Developmental protein</keyword>